<dbReference type="EMBL" id="AZGF01000024">
    <property type="protein sequence ID" value="KRM10864.1"/>
    <property type="molecule type" value="Genomic_DNA"/>
</dbReference>
<dbReference type="STRING" id="1423807.FD16_GL001060"/>
<dbReference type="OrthoDB" id="2321420at2"/>
<reference evidence="1 2" key="1">
    <citation type="journal article" date="2015" name="Genome Announc.">
        <title>Expanding the biotechnology potential of lactobacilli through comparative genomics of 213 strains and associated genera.</title>
        <authorList>
            <person name="Sun Z."/>
            <person name="Harris H.M."/>
            <person name="McCann A."/>
            <person name="Guo C."/>
            <person name="Argimon S."/>
            <person name="Zhang W."/>
            <person name="Yang X."/>
            <person name="Jeffery I.B."/>
            <person name="Cooney J.C."/>
            <person name="Kagawa T.F."/>
            <person name="Liu W."/>
            <person name="Song Y."/>
            <person name="Salvetti E."/>
            <person name="Wrobel A."/>
            <person name="Rasinkangas P."/>
            <person name="Parkhill J."/>
            <person name="Rea M.C."/>
            <person name="O'Sullivan O."/>
            <person name="Ritari J."/>
            <person name="Douillard F.P."/>
            <person name="Paul Ross R."/>
            <person name="Yang R."/>
            <person name="Briner A.E."/>
            <person name="Felis G.E."/>
            <person name="de Vos W.M."/>
            <person name="Barrangou R."/>
            <person name="Klaenhammer T.R."/>
            <person name="Caufield P.W."/>
            <person name="Cui Y."/>
            <person name="Zhang H."/>
            <person name="O'Toole P.W."/>
        </authorList>
    </citation>
    <scope>NUCLEOTIDE SEQUENCE [LARGE SCALE GENOMIC DNA]</scope>
    <source>
        <strain evidence="1 2">DSM 5007</strain>
    </source>
</reference>
<dbReference type="PATRIC" id="fig|1423807.3.peg.1079"/>
<gene>
    <name evidence="1" type="ORF">FD16_GL001060</name>
</gene>
<sequence length="199" mass="23304">MESVEEIKQELVIAQQQHELVAIYNFNDDGTFSVGYVIDMDGVFVLTLGIDMEGKINGITAIRLASIHRVDKNTDYLTTVSIRQDVAKQYNFYDIWHVQNYLKKSEFRKNGILATILQECYETKEALVIGTKKYKDRDDFEGYIHELTPIKLTMHYLKFEDLSSLWEYEILWAEVDYLRIKGTQAHMSQAILDRIFRSE</sequence>
<keyword evidence="2" id="KW-1185">Reference proteome</keyword>
<dbReference type="RefSeq" id="WP_010623089.1">
    <property type="nucleotide sequence ID" value="NZ_AZGF01000024.1"/>
</dbReference>
<evidence type="ECO:0000313" key="2">
    <source>
        <dbReference type="Proteomes" id="UP000051820"/>
    </source>
</evidence>
<protein>
    <submittedName>
        <fullName evidence="1">Uncharacterized protein</fullName>
    </submittedName>
</protein>
<dbReference type="AlphaFoldDB" id="A0A0R1VYV6"/>
<comment type="caution">
    <text evidence="1">The sequence shown here is derived from an EMBL/GenBank/DDBJ whole genome shotgun (WGS) entry which is preliminary data.</text>
</comment>
<organism evidence="1 2">
    <name type="scientific">Paucilactobacillus suebicus DSM 5007 = KCTC 3549</name>
    <dbReference type="NCBI Taxonomy" id="1423807"/>
    <lineage>
        <taxon>Bacteria</taxon>
        <taxon>Bacillati</taxon>
        <taxon>Bacillota</taxon>
        <taxon>Bacilli</taxon>
        <taxon>Lactobacillales</taxon>
        <taxon>Lactobacillaceae</taxon>
        <taxon>Paucilactobacillus</taxon>
    </lineage>
</organism>
<name>A0A0R1VYV6_9LACO</name>
<dbReference type="eggNOG" id="ENOG50309NV">
    <property type="taxonomic scope" value="Bacteria"/>
</dbReference>
<evidence type="ECO:0000313" key="1">
    <source>
        <dbReference type="EMBL" id="KRM10864.1"/>
    </source>
</evidence>
<dbReference type="Proteomes" id="UP000051820">
    <property type="component" value="Unassembled WGS sequence"/>
</dbReference>
<accession>A0A0R1VYV6</accession>
<proteinExistence type="predicted"/>